<comment type="caution">
    <text evidence="1">The sequence shown here is derived from an EMBL/GenBank/DDBJ whole genome shotgun (WGS) entry which is preliminary data.</text>
</comment>
<name>A0ABQ4NZR7_9GAMM</name>
<sequence length="65" mass="7270">MNSLDISPKQKALSKSCNSCERMTVIEGEFICFREGQITSLTPMKKPSLKSSLICDGWKIGKINF</sequence>
<proteinExistence type="predicted"/>
<dbReference type="Proteomes" id="UP000887104">
    <property type="component" value="Unassembled WGS sequence"/>
</dbReference>
<organism evidence="1 2">
    <name type="scientific">Shewanella sairae</name>
    <dbReference type="NCBI Taxonomy" id="190310"/>
    <lineage>
        <taxon>Bacteria</taxon>
        <taxon>Pseudomonadati</taxon>
        <taxon>Pseudomonadota</taxon>
        <taxon>Gammaproteobacteria</taxon>
        <taxon>Alteromonadales</taxon>
        <taxon>Shewanellaceae</taxon>
        <taxon>Shewanella</taxon>
    </lineage>
</organism>
<keyword evidence="2" id="KW-1185">Reference proteome</keyword>
<dbReference type="RefSeq" id="WP_220778561.1">
    <property type="nucleotide sequence ID" value="NZ_BPEY01000003.1"/>
</dbReference>
<evidence type="ECO:0000313" key="2">
    <source>
        <dbReference type="Proteomes" id="UP000887104"/>
    </source>
</evidence>
<reference evidence="1" key="1">
    <citation type="submission" date="2021-05" db="EMBL/GenBank/DDBJ databases">
        <title>Molecular characterization for Shewanella algae harboring chromosomal blaOXA-55-like strains isolated from clinical and environment sample.</title>
        <authorList>
            <person name="Ohama Y."/>
            <person name="Aoki K."/>
            <person name="Harada S."/>
            <person name="Moriya K."/>
            <person name="Ishii Y."/>
            <person name="Tateda K."/>
        </authorList>
    </citation>
    <scope>NUCLEOTIDE SEQUENCE</scope>
    <source>
        <strain evidence="1">JCM 11563</strain>
    </source>
</reference>
<evidence type="ECO:0000313" key="1">
    <source>
        <dbReference type="EMBL" id="GIU40658.1"/>
    </source>
</evidence>
<gene>
    <name evidence="1" type="ORF">TUM4438_02370</name>
</gene>
<accession>A0ABQ4NZR7</accession>
<dbReference type="EMBL" id="BPEY01000003">
    <property type="protein sequence ID" value="GIU40658.1"/>
    <property type="molecule type" value="Genomic_DNA"/>
</dbReference>
<protein>
    <submittedName>
        <fullName evidence="1">Uncharacterized protein</fullName>
    </submittedName>
</protein>